<evidence type="ECO:0000256" key="1">
    <source>
        <dbReference type="SAM" id="MobiDB-lite"/>
    </source>
</evidence>
<evidence type="ECO:0000313" key="3">
    <source>
        <dbReference type="Proteomes" id="UP001054252"/>
    </source>
</evidence>
<organism evidence="2 3">
    <name type="scientific">Rubroshorea leprosula</name>
    <dbReference type="NCBI Taxonomy" id="152421"/>
    <lineage>
        <taxon>Eukaryota</taxon>
        <taxon>Viridiplantae</taxon>
        <taxon>Streptophyta</taxon>
        <taxon>Embryophyta</taxon>
        <taxon>Tracheophyta</taxon>
        <taxon>Spermatophyta</taxon>
        <taxon>Magnoliopsida</taxon>
        <taxon>eudicotyledons</taxon>
        <taxon>Gunneridae</taxon>
        <taxon>Pentapetalae</taxon>
        <taxon>rosids</taxon>
        <taxon>malvids</taxon>
        <taxon>Malvales</taxon>
        <taxon>Dipterocarpaceae</taxon>
        <taxon>Rubroshorea</taxon>
    </lineage>
</organism>
<reference evidence="2 3" key="1">
    <citation type="journal article" date="2021" name="Commun. Biol.">
        <title>The genome of Shorea leprosula (Dipterocarpaceae) highlights the ecological relevance of drought in aseasonal tropical rainforests.</title>
        <authorList>
            <person name="Ng K.K.S."/>
            <person name="Kobayashi M.J."/>
            <person name="Fawcett J.A."/>
            <person name="Hatakeyama M."/>
            <person name="Paape T."/>
            <person name="Ng C.H."/>
            <person name="Ang C.C."/>
            <person name="Tnah L.H."/>
            <person name="Lee C.T."/>
            <person name="Nishiyama T."/>
            <person name="Sese J."/>
            <person name="O'Brien M.J."/>
            <person name="Copetti D."/>
            <person name="Mohd Noor M.I."/>
            <person name="Ong R.C."/>
            <person name="Putra M."/>
            <person name="Sireger I.Z."/>
            <person name="Indrioko S."/>
            <person name="Kosugi Y."/>
            <person name="Izuno A."/>
            <person name="Isagi Y."/>
            <person name="Lee S.L."/>
            <person name="Shimizu K.K."/>
        </authorList>
    </citation>
    <scope>NUCLEOTIDE SEQUENCE [LARGE SCALE GENOMIC DNA]</scope>
    <source>
        <strain evidence="2">214</strain>
    </source>
</reference>
<proteinExistence type="predicted"/>
<dbReference type="AlphaFoldDB" id="A0AAV5HLQ9"/>
<feature type="region of interest" description="Disordered" evidence="1">
    <location>
        <begin position="35"/>
        <end position="81"/>
    </location>
</feature>
<protein>
    <submittedName>
        <fullName evidence="2">Uncharacterized protein</fullName>
    </submittedName>
</protein>
<name>A0AAV5HLQ9_9ROSI</name>
<accession>A0AAV5HLQ9</accession>
<evidence type="ECO:0000313" key="2">
    <source>
        <dbReference type="EMBL" id="GKU86594.1"/>
    </source>
</evidence>
<comment type="caution">
    <text evidence="2">The sequence shown here is derived from an EMBL/GenBank/DDBJ whole genome shotgun (WGS) entry which is preliminary data.</text>
</comment>
<dbReference type="EMBL" id="BPVZ01000001">
    <property type="protein sequence ID" value="GKU86594.1"/>
    <property type="molecule type" value="Genomic_DNA"/>
</dbReference>
<keyword evidence="3" id="KW-1185">Reference proteome</keyword>
<dbReference type="Proteomes" id="UP001054252">
    <property type="component" value="Unassembled WGS sequence"/>
</dbReference>
<gene>
    <name evidence="2" type="ORF">SLEP1_g1100</name>
</gene>
<sequence length="81" mass="8932">MANFKLKWLSTYHNSPAKTGAAGGREAGGNLEKKLTAENMPRNHPPTSCSSRTGEGRTDQIWVPAERERFLGSKSGSWTRK</sequence>